<dbReference type="Proteomes" id="UP000429552">
    <property type="component" value="Unassembled WGS sequence"/>
</dbReference>
<evidence type="ECO:0000313" key="1">
    <source>
        <dbReference type="EMBL" id="GFE21065.1"/>
    </source>
</evidence>
<keyword evidence="4" id="KW-1185">Reference proteome</keyword>
<name>A0A640TH75_STRNI</name>
<dbReference type="GeneID" id="301330748"/>
<reference evidence="2 4" key="2">
    <citation type="submission" date="2022-12" db="EMBL/GenBank/DDBJ databases">
        <authorList>
            <person name="Ruckert C."/>
            <person name="Busche T."/>
            <person name="Kalinowski J."/>
            <person name="Wittmann C."/>
        </authorList>
    </citation>
    <scope>NUCLEOTIDE SEQUENCE [LARGE SCALE GENOMIC DNA]</scope>
    <source>
        <strain evidence="2 4">DSM 40276</strain>
    </source>
</reference>
<evidence type="ECO:0000313" key="2">
    <source>
        <dbReference type="EMBL" id="WAU03416.1"/>
    </source>
</evidence>
<dbReference type="EMBL" id="CP114203">
    <property type="protein sequence ID" value="WAU03416.1"/>
    <property type="molecule type" value="Genomic_DNA"/>
</dbReference>
<dbReference type="AlphaFoldDB" id="A0A640TH75"/>
<dbReference type="Proteomes" id="UP001210169">
    <property type="component" value="Chromosome"/>
</dbReference>
<evidence type="ECO:0000313" key="3">
    <source>
        <dbReference type="Proteomes" id="UP000429552"/>
    </source>
</evidence>
<gene>
    <name evidence="1" type="ORF">Sliba_15180</name>
    <name evidence="2" type="ORF">STRNI_001553</name>
</gene>
<sequence length="317" mass="35092">MKRTTLPRSAEGVRWEGLALGVDGPARPPLRAEVADGRRLVLLQGDQVVLLARQRVTHHGVHYARTGRYTSPIPPLRAETARTYREACPDDDAWFARWAHHFASALRESGNGPLHEGDWHLRPGMSPYAVDAYWETLAQHDPDRGHIAWFCGSPAHDSRDLLPLRPLSAPDAPRVKACRRQYREGVLPPVVLWGISALDTSVVLDGHDRLAAALAEGGRPPVLRLNRAGLPELHALLAQPDLRAYEERIASLQRQRDAGDPLAPYKIANEGRRLAQLLHEAHSGGHLTRGWPLPGGSPAWDALARRHAPGWHPDTEN</sequence>
<organism evidence="1 3">
    <name type="scientific">Streptomyces nigrescens</name>
    <dbReference type="NCBI Taxonomy" id="1920"/>
    <lineage>
        <taxon>Bacteria</taxon>
        <taxon>Bacillati</taxon>
        <taxon>Actinomycetota</taxon>
        <taxon>Actinomycetes</taxon>
        <taxon>Kitasatosporales</taxon>
        <taxon>Streptomycetaceae</taxon>
        <taxon>Streptomyces</taxon>
    </lineage>
</organism>
<protein>
    <submittedName>
        <fullName evidence="1">Uncharacterized protein</fullName>
    </submittedName>
</protein>
<reference evidence="1 3" key="1">
    <citation type="submission" date="2019-12" db="EMBL/GenBank/DDBJ databases">
        <title>Whole genome shotgun sequence of Streptomyces libani subsp. libani NBRC 13452.</title>
        <authorList>
            <person name="Ichikawa N."/>
            <person name="Kimura A."/>
            <person name="Kitahashi Y."/>
            <person name="Komaki H."/>
            <person name="Tamura T."/>
        </authorList>
    </citation>
    <scope>NUCLEOTIDE SEQUENCE [LARGE SCALE GENOMIC DNA]</scope>
    <source>
        <strain evidence="1 3">NBRC 13452</strain>
    </source>
</reference>
<evidence type="ECO:0000313" key="4">
    <source>
        <dbReference type="Proteomes" id="UP001210169"/>
    </source>
</evidence>
<dbReference type="EMBL" id="BLIP01000001">
    <property type="protein sequence ID" value="GFE21065.1"/>
    <property type="molecule type" value="Genomic_DNA"/>
</dbReference>
<proteinExistence type="predicted"/>
<accession>A0A640TH75</accession>
<dbReference type="RefSeq" id="WP_159485200.1">
    <property type="nucleotide sequence ID" value="NZ_BLIP01000001.1"/>
</dbReference>